<comment type="similarity">
    <text evidence="1">Belongs to the RRP15 family.</text>
</comment>
<evidence type="ECO:0000256" key="1">
    <source>
        <dbReference type="ARBA" id="ARBA00007462"/>
    </source>
</evidence>
<feature type="region of interest" description="Disordered" evidence="2">
    <location>
        <begin position="1"/>
        <end position="74"/>
    </location>
</feature>
<protein>
    <submittedName>
        <fullName evidence="3">Uncharacterized protein</fullName>
    </submittedName>
</protein>
<proteinExistence type="inferred from homology"/>
<gene>
    <name evidence="3" type="ORF">SI8410_03003873</name>
</gene>
<dbReference type="PANTHER" id="PTHR13245:SF14">
    <property type="entry name" value="RRP15-LIKE PROTEIN"/>
    <property type="match status" value="1"/>
</dbReference>
<dbReference type="EMBL" id="LR746266">
    <property type="protein sequence ID" value="CAA7393065.1"/>
    <property type="molecule type" value="Genomic_DNA"/>
</dbReference>
<name>A0A7I8K7F6_SPIIN</name>
<dbReference type="InterPro" id="IPR012459">
    <property type="entry name" value="Rrp15"/>
</dbReference>
<keyword evidence="4" id="KW-1185">Reference proteome</keyword>
<evidence type="ECO:0000256" key="2">
    <source>
        <dbReference type="SAM" id="MobiDB-lite"/>
    </source>
</evidence>
<organism evidence="3 4">
    <name type="scientific">Spirodela intermedia</name>
    <name type="common">Intermediate duckweed</name>
    <dbReference type="NCBI Taxonomy" id="51605"/>
    <lineage>
        <taxon>Eukaryota</taxon>
        <taxon>Viridiplantae</taxon>
        <taxon>Streptophyta</taxon>
        <taxon>Embryophyta</taxon>
        <taxon>Tracheophyta</taxon>
        <taxon>Spermatophyta</taxon>
        <taxon>Magnoliopsida</taxon>
        <taxon>Liliopsida</taxon>
        <taxon>Araceae</taxon>
        <taxon>Lemnoideae</taxon>
        <taxon>Spirodela</taxon>
    </lineage>
</organism>
<accession>A0A7I8K7F6</accession>
<dbReference type="GO" id="GO:0000460">
    <property type="term" value="P:maturation of 5.8S rRNA"/>
    <property type="evidence" value="ECO:0007669"/>
    <property type="project" value="TreeGrafter"/>
</dbReference>
<evidence type="ECO:0000313" key="4">
    <source>
        <dbReference type="Proteomes" id="UP000663760"/>
    </source>
</evidence>
<feature type="compositionally biased region" description="Acidic residues" evidence="2">
    <location>
        <begin position="37"/>
        <end position="53"/>
    </location>
</feature>
<dbReference type="AlphaFoldDB" id="A0A7I8K7F6"/>
<sequence>MVTIVVEKNVGKSMAVPSKRKIEHQKQKNCNVGDESYGLDEEEETEEEEDEEQGSGSSESELDGDDIQKGATKFTNGSRAFKMAFTKIMKKSPQDDLGPVLSAHKKLVVKKLAEDVEELKAKGDAKKAKNLAGEKGHAKPAGFLDSKEKFLISVATKGVVKLFNAVNKAQNPQRALNPSRSKDAKVLAKKSRAAFFSEIRKTTTGSNDSRSSFYPGREADSSNEEPGWAPLRDSYMLTSSKVKDWDKMENSLAVQDAIQHSGSGSDED</sequence>
<dbReference type="Pfam" id="PF07890">
    <property type="entry name" value="Rrp15p"/>
    <property type="match status" value="1"/>
</dbReference>
<reference evidence="3" key="1">
    <citation type="submission" date="2020-02" db="EMBL/GenBank/DDBJ databases">
        <authorList>
            <person name="Scholz U."/>
            <person name="Mascher M."/>
            <person name="Fiebig A."/>
        </authorList>
    </citation>
    <scope>NUCLEOTIDE SEQUENCE</scope>
</reference>
<evidence type="ECO:0000313" key="3">
    <source>
        <dbReference type="EMBL" id="CAA7393065.1"/>
    </source>
</evidence>
<feature type="compositionally biased region" description="Polar residues" evidence="2">
    <location>
        <begin position="202"/>
        <end position="212"/>
    </location>
</feature>
<dbReference type="Proteomes" id="UP000663760">
    <property type="component" value="Chromosome 3"/>
</dbReference>
<dbReference type="GO" id="GO:0000470">
    <property type="term" value="P:maturation of LSU-rRNA"/>
    <property type="evidence" value="ECO:0007669"/>
    <property type="project" value="TreeGrafter"/>
</dbReference>
<feature type="region of interest" description="Disordered" evidence="2">
    <location>
        <begin position="200"/>
        <end position="231"/>
    </location>
</feature>
<dbReference type="PANTHER" id="PTHR13245">
    <property type="entry name" value="RRP15-LIKE PROTEIN"/>
    <property type="match status" value="1"/>
</dbReference>
<dbReference type="OrthoDB" id="20949at2759"/>
<dbReference type="GO" id="GO:0030687">
    <property type="term" value="C:preribosome, large subunit precursor"/>
    <property type="evidence" value="ECO:0007669"/>
    <property type="project" value="TreeGrafter"/>
</dbReference>